<dbReference type="Gene3D" id="2.130.10.10">
    <property type="entry name" value="YVTN repeat-like/Quinoprotein amine dehydrogenase"/>
    <property type="match status" value="1"/>
</dbReference>
<dbReference type="AlphaFoldDB" id="A0A239BZG2"/>
<keyword evidence="1" id="KW-0732">Signal</keyword>
<name>A0A239BZG2_9BURK</name>
<dbReference type="GO" id="GO:0016829">
    <property type="term" value="F:lyase activity"/>
    <property type="evidence" value="ECO:0007669"/>
    <property type="project" value="UniProtKB-KW"/>
</dbReference>
<reference evidence="2 3" key="1">
    <citation type="submission" date="2017-06" db="EMBL/GenBank/DDBJ databases">
        <authorList>
            <person name="Kim H.J."/>
            <person name="Triplett B.A."/>
        </authorList>
    </citation>
    <scope>NUCLEOTIDE SEQUENCE [LARGE SCALE GENOMIC DNA]</scope>
    <source>
        <strain evidence="2 3">U15</strain>
    </source>
</reference>
<dbReference type="PANTHER" id="PTHR40274">
    <property type="entry name" value="VIRGINIAMYCIN B LYASE"/>
    <property type="match status" value="1"/>
</dbReference>
<keyword evidence="2" id="KW-0456">Lyase</keyword>
<dbReference type="Proteomes" id="UP000198284">
    <property type="component" value="Unassembled WGS sequence"/>
</dbReference>
<accession>A0A239BZG2</accession>
<protein>
    <submittedName>
        <fullName evidence="2">Virginiamycin B lyase</fullName>
    </submittedName>
</protein>
<dbReference type="InterPro" id="IPR015943">
    <property type="entry name" value="WD40/YVTN_repeat-like_dom_sf"/>
</dbReference>
<keyword evidence="3" id="KW-1185">Reference proteome</keyword>
<dbReference type="OrthoDB" id="502821at2"/>
<dbReference type="Pfam" id="PF24684">
    <property type="entry name" value="Vgb_lyase"/>
    <property type="match status" value="1"/>
</dbReference>
<dbReference type="RefSeq" id="WP_089397382.1">
    <property type="nucleotide sequence ID" value="NZ_FZOT01000001.1"/>
</dbReference>
<feature type="chain" id="PRO_5013303177" evidence="1">
    <location>
        <begin position="18"/>
        <end position="328"/>
    </location>
</feature>
<evidence type="ECO:0000256" key="1">
    <source>
        <dbReference type="SAM" id="SignalP"/>
    </source>
</evidence>
<dbReference type="EMBL" id="FZOT01000001">
    <property type="protein sequence ID" value="SNS12504.1"/>
    <property type="molecule type" value="Genomic_DNA"/>
</dbReference>
<feature type="signal peptide" evidence="1">
    <location>
        <begin position="1"/>
        <end position="17"/>
    </location>
</feature>
<proteinExistence type="predicted"/>
<dbReference type="PANTHER" id="PTHR40274:SF3">
    <property type="entry name" value="VIRGINIAMYCIN B LYASE"/>
    <property type="match status" value="1"/>
</dbReference>
<dbReference type="SUPFAM" id="SSF63829">
    <property type="entry name" value="Calcium-dependent phosphotriesterase"/>
    <property type="match status" value="1"/>
</dbReference>
<sequence length="328" mass="35683">MRILPILLASLPAFALAGGSNYTVPPGTSQPSGKVSEWAVPTPKFARDPAPALDGKIYIAVMHGNKLARFDPATQAFEEWDLPEGTRPHALLVDEKGTVWMTGNGNGTLLEIPFRNGQPERMVAHKVPSGGSPHTIVFDGRDSLWFTNQSADKVTRYDRATQKMTEYGSRDGPYGIAIDRDGNVWFCQASGQRVGRIDARSGKVSEIDFGQGSLPRRIAAAPDNTLWVVRYGDGKLTHIDARTAKVIKSYDMPAGPRGNPYAVTVDGAGKVWANEIATDTVALFDPASEKFRVFDLPTKNEGIRKMIVDAKGKLWYMGSHSGKLGVVE</sequence>
<gene>
    <name evidence="2" type="ORF">SAMN06265795_101139</name>
</gene>
<evidence type="ECO:0000313" key="3">
    <source>
        <dbReference type="Proteomes" id="UP000198284"/>
    </source>
</evidence>
<evidence type="ECO:0000313" key="2">
    <source>
        <dbReference type="EMBL" id="SNS12504.1"/>
    </source>
</evidence>
<dbReference type="InterPro" id="IPR051344">
    <property type="entry name" value="Vgb"/>
</dbReference>
<organism evidence="2 3">
    <name type="scientific">Noviherbaspirillum humi</name>
    <dbReference type="NCBI Taxonomy" id="1688639"/>
    <lineage>
        <taxon>Bacteria</taxon>
        <taxon>Pseudomonadati</taxon>
        <taxon>Pseudomonadota</taxon>
        <taxon>Betaproteobacteria</taxon>
        <taxon>Burkholderiales</taxon>
        <taxon>Oxalobacteraceae</taxon>
        <taxon>Noviherbaspirillum</taxon>
    </lineage>
</organism>